<protein>
    <recommendedName>
        <fullName evidence="6">Transcription factor domain-containing protein</fullName>
    </recommendedName>
</protein>
<evidence type="ECO:0000313" key="5">
    <source>
        <dbReference type="Proteomes" id="UP000766486"/>
    </source>
</evidence>
<proteinExistence type="predicted"/>
<evidence type="ECO:0000256" key="3">
    <source>
        <dbReference type="SAM" id="MobiDB-lite"/>
    </source>
</evidence>
<name>A0ABY6TUH5_BIOOC</name>
<reference evidence="4 5" key="1">
    <citation type="submission" date="2019-06" db="EMBL/GenBank/DDBJ databases">
        <authorList>
            <person name="Broberg M."/>
        </authorList>
    </citation>
    <scope>NUCLEOTIDE SEQUENCE [LARGE SCALE GENOMIC DNA]</scope>
</reference>
<gene>
    <name evidence="4" type="ORF">CLO192961_LOCUS62310</name>
</gene>
<dbReference type="Proteomes" id="UP000766486">
    <property type="component" value="Unassembled WGS sequence"/>
</dbReference>
<feature type="region of interest" description="Disordered" evidence="3">
    <location>
        <begin position="1"/>
        <end position="40"/>
    </location>
</feature>
<accession>A0ABY6TUH5</accession>
<dbReference type="InterPro" id="IPR021858">
    <property type="entry name" value="Fun_TF"/>
</dbReference>
<organism evidence="4 5">
    <name type="scientific">Bionectria ochroleuca</name>
    <name type="common">Gliocladium roseum</name>
    <dbReference type="NCBI Taxonomy" id="29856"/>
    <lineage>
        <taxon>Eukaryota</taxon>
        <taxon>Fungi</taxon>
        <taxon>Dikarya</taxon>
        <taxon>Ascomycota</taxon>
        <taxon>Pezizomycotina</taxon>
        <taxon>Sordariomycetes</taxon>
        <taxon>Hypocreomycetidae</taxon>
        <taxon>Hypocreales</taxon>
        <taxon>Bionectriaceae</taxon>
        <taxon>Clonostachys</taxon>
    </lineage>
</organism>
<keyword evidence="2" id="KW-0539">Nucleus</keyword>
<dbReference type="PANTHER" id="PTHR37534">
    <property type="entry name" value="TRANSCRIPTIONAL ACTIVATOR PROTEIN UGA3"/>
    <property type="match status" value="1"/>
</dbReference>
<comment type="caution">
    <text evidence="4">The sequence shown here is derived from an EMBL/GenBank/DDBJ whole genome shotgun (WGS) entry which is preliminary data.</text>
</comment>
<dbReference type="PANTHER" id="PTHR37534:SF7">
    <property type="entry name" value="TRANSCRIPTIONAL ACTIVATOR PROTEIN UGA3"/>
    <property type="match status" value="1"/>
</dbReference>
<comment type="subcellular location">
    <subcellularLocation>
        <location evidence="1">Nucleus</location>
    </subcellularLocation>
</comment>
<evidence type="ECO:0000256" key="1">
    <source>
        <dbReference type="ARBA" id="ARBA00004123"/>
    </source>
</evidence>
<evidence type="ECO:0000256" key="2">
    <source>
        <dbReference type="ARBA" id="ARBA00023242"/>
    </source>
</evidence>
<evidence type="ECO:0000313" key="4">
    <source>
        <dbReference type="EMBL" id="VUC21728.1"/>
    </source>
</evidence>
<dbReference type="Pfam" id="PF11951">
    <property type="entry name" value="Fungal_trans_2"/>
    <property type="match status" value="1"/>
</dbReference>
<dbReference type="EMBL" id="CABFNS010000446">
    <property type="protein sequence ID" value="VUC21728.1"/>
    <property type="molecule type" value="Genomic_DNA"/>
</dbReference>
<evidence type="ECO:0008006" key="6">
    <source>
        <dbReference type="Google" id="ProtNLM"/>
    </source>
</evidence>
<keyword evidence="5" id="KW-1185">Reference proteome</keyword>
<sequence length="668" mass="74623">MLPSQARKLTPHSASPGPALSSAVTSPLLRPDGTPDIFRNGFPPQGMLPMSNAGAIPINSHLPPTEDIITAPNNSAFALIRSPFQDCLNTFGTFKTQNIARPPEGFVNGYIKFAWSKDPQPGVITAEVLPNGETVPMDLSPPIRSSPTPPMPTIPPYAALRALINDGTLKLETSPSPTNISDLSPGGMDMSGFSTPSLDSQVSSPISSNNSVIQCATGPQMLPPQFGFRAKVENPMDRRFWQFYIKNWCPGRSVLKKTNLWLNDFASMHETEGVRAAMQSLAGVYIYDYVPSYKISRRVNELFSIAEHRMTVLLNDPEAAGDESKAQELITITTLLSMQDIVLTERRALKPYHPRWLLGFLEAENALQRIDPGTRFWNPDNIQLDSLRIAQSIMVGRAVILAQPMTPLISPQELDPQREASRFGWLLYGTEKEMYEIHGGCGFSKKLLHVVSQITYCAARLQQEPESPITPMTIRFLLDELQNMRQWSSESRSWDMAKEGDQTIVWVQQQPDGYTINTSADMTDVTAEAWRIAVIVYLQCRGLRLPRNHPEVTANLDSLARCIRIMPTSGSNFTAQAPLFPVFLLGLLATVPMHKEVSRKWFSSVVETPVRSSVPPLFDVLRRIWEWIDSDLPLDHKSTPESVSARNHWWERLVSLVHDKEPETLCLT</sequence>